<gene>
    <name evidence="5" type="ORF">DS742_14260</name>
</gene>
<proteinExistence type="inferred from homology"/>
<dbReference type="InterPro" id="IPR002104">
    <property type="entry name" value="Integrase_catalytic"/>
</dbReference>
<protein>
    <recommendedName>
        <fullName evidence="4">Tyr recombinase domain-containing protein</fullName>
    </recommendedName>
</protein>
<accession>A0A3E2NBA5</accession>
<dbReference type="InterPro" id="IPR010998">
    <property type="entry name" value="Integrase_recombinase_N"/>
</dbReference>
<evidence type="ECO:0000256" key="2">
    <source>
        <dbReference type="ARBA" id="ARBA00023125"/>
    </source>
</evidence>
<dbReference type="SUPFAM" id="SSF56349">
    <property type="entry name" value="DNA breaking-rejoining enzymes"/>
    <property type="match status" value="1"/>
</dbReference>
<sequence>MCYKEEVQKRNAEKLQRKFEEENVPEFICDFFPRIASRSARLNYWSTIKNMLIWLMENDYIKRDKISEIITEDIKNIRTAKMISYFEHLKYEKKISLSTLNTQKNQLGSFWEYLKEEHYLDDNIVHMVKSEEFKQAKTNRRKMEKMPLYEDIQEMIEKILSKPDEFVRIRNIIVFRVLRGTGLRESELAGLDIDNVFLEEEHPYILVISKGTYDYTDKGKDIVYLTKDATAALSEWFEYRNKIDNIIDTKAVFLNKNGKRMNEDNIQSMFKNYSNGKLTPHMMRHEYTTVLQRETNDPTFVQEQGRWKSDKVMKSVYDSGASRSLDKLANM</sequence>
<feature type="domain" description="Tyr recombinase" evidence="4">
    <location>
        <begin position="141"/>
        <end position="330"/>
    </location>
</feature>
<comment type="similarity">
    <text evidence="1">Belongs to the 'phage' integrase family.</text>
</comment>
<dbReference type="EMBL" id="QOHO01000043">
    <property type="protein sequence ID" value="RFZ78273.1"/>
    <property type="molecule type" value="Genomic_DNA"/>
</dbReference>
<dbReference type="InterPro" id="IPR050090">
    <property type="entry name" value="Tyrosine_recombinase_XerCD"/>
</dbReference>
<dbReference type="Gene3D" id="1.10.443.10">
    <property type="entry name" value="Intergrase catalytic core"/>
    <property type="match status" value="1"/>
</dbReference>
<dbReference type="AlphaFoldDB" id="A0A3E2NBA5"/>
<reference evidence="5 6" key="1">
    <citation type="submission" date="2018-07" db="EMBL/GenBank/DDBJ databases">
        <title>New species, Clostridium PI-S10-A1B.</title>
        <authorList>
            <person name="Krishna G."/>
            <person name="Summeta K."/>
            <person name="Shikha S."/>
            <person name="Prabhu P.B."/>
            <person name="Suresh K."/>
        </authorList>
    </citation>
    <scope>NUCLEOTIDE SEQUENCE [LARGE SCALE GENOMIC DNA]</scope>
    <source>
        <strain evidence="5 6">PI-S10-A1B</strain>
    </source>
</reference>
<dbReference type="PANTHER" id="PTHR30349:SF41">
    <property type="entry name" value="INTEGRASE_RECOMBINASE PROTEIN MJ0367-RELATED"/>
    <property type="match status" value="1"/>
</dbReference>
<dbReference type="OrthoDB" id="283809at2"/>
<keyword evidence="3" id="KW-0233">DNA recombination</keyword>
<dbReference type="Pfam" id="PF00589">
    <property type="entry name" value="Phage_integrase"/>
    <property type="match status" value="1"/>
</dbReference>
<comment type="caution">
    <text evidence="5">The sequence shown here is derived from an EMBL/GenBank/DDBJ whole genome shotgun (WGS) entry which is preliminary data.</text>
</comment>
<name>A0A3E2NBA5_9FIRM</name>
<dbReference type="Proteomes" id="UP000260680">
    <property type="component" value="Unassembled WGS sequence"/>
</dbReference>
<dbReference type="RefSeq" id="WP_117417646.1">
    <property type="nucleotide sequence ID" value="NZ_QOHO01000043.1"/>
</dbReference>
<dbReference type="GO" id="GO:0006310">
    <property type="term" value="P:DNA recombination"/>
    <property type="evidence" value="ECO:0007669"/>
    <property type="project" value="UniProtKB-KW"/>
</dbReference>
<dbReference type="PROSITE" id="PS51898">
    <property type="entry name" value="TYR_RECOMBINASE"/>
    <property type="match status" value="1"/>
</dbReference>
<evidence type="ECO:0000313" key="6">
    <source>
        <dbReference type="Proteomes" id="UP000260680"/>
    </source>
</evidence>
<dbReference type="Gene3D" id="1.10.150.130">
    <property type="match status" value="1"/>
</dbReference>
<evidence type="ECO:0000259" key="4">
    <source>
        <dbReference type="PROSITE" id="PS51898"/>
    </source>
</evidence>
<keyword evidence="2" id="KW-0238">DNA-binding</keyword>
<dbReference type="InterPro" id="IPR013762">
    <property type="entry name" value="Integrase-like_cat_sf"/>
</dbReference>
<dbReference type="GO" id="GO:0003677">
    <property type="term" value="F:DNA binding"/>
    <property type="evidence" value="ECO:0007669"/>
    <property type="project" value="UniProtKB-KW"/>
</dbReference>
<dbReference type="GO" id="GO:0015074">
    <property type="term" value="P:DNA integration"/>
    <property type="evidence" value="ECO:0007669"/>
    <property type="project" value="InterPro"/>
</dbReference>
<dbReference type="InterPro" id="IPR011010">
    <property type="entry name" value="DNA_brk_join_enz"/>
</dbReference>
<evidence type="ECO:0000313" key="5">
    <source>
        <dbReference type="EMBL" id="RFZ78273.1"/>
    </source>
</evidence>
<evidence type="ECO:0000256" key="3">
    <source>
        <dbReference type="ARBA" id="ARBA00023172"/>
    </source>
</evidence>
<organism evidence="5 6">
    <name type="scientific">Lacrimispora amygdalina</name>
    <dbReference type="NCBI Taxonomy" id="253257"/>
    <lineage>
        <taxon>Bacteria</taxon>
        <taxon>Bacillati</taxon>
        <taxon>Bacillota</taxon>
        <taxon>Clostridia</taxon>
        <taxon>Lachnospirales</taxon>
        <taxon>Lachnospiraceae</taxon>
        <taxon>Lacrimispora</taxon>
    </lineage>
</organism>
<dbReference type="PANTHER" id="PTHR30349">
    <property type="entry name" value="PHAGE INTEGRASE-RELATED"/>
    <property type="match status" value="1"/>
</dbReference>
<evidence type="ECO:0000256" key="1">
    <source>
        <dbReference type="ARBA" id="ARBA00008857"/>
    </source>
</evidence>